<dbReference type="AlphaFoldDB" id="A0AB39R493"/>
<evidence type="ECO:0000256" key="1">
    <source>
        <dbReference type="SAM" id="MobiDB-lite"/>
    </source>
</evidence>
<accession>A0AB39R493</accession>
<dbReference type="EMBL" id="CP163441">
    <property type="protein sequence ID" value="XDQ47839.1"/>
    <property type="molecule type" value="Genomic_DNA"/>
</dbReference>
<proteinExistence type="predicted"/>
<sequence>MQAQLSSLASAPNCTYPVPPSEQHPGPGTPGLTQVALPAEPPDVTEPVAATLLQLLLTLIADSSHQHPETGNG</sequence>
<protein>
    <submittedName>
        <fullName evidence="2">Uncharacterized protein</fullName>
    </submittedName>
</protein>
<feature type="region of interest" description="Disordered" evidence="1">
    <location>
        <begin position="1"/>
        <end position="39"/>
    </location>
</feature>
<gene>
    <name evidence="2" type="ORF">AB5J52_39300</name>
</gene>
<organism evidence="2">
    <name type="scientific">Streptomyces sp. R39</name>
    <dbReference type="NCBI Taxonomy" id="3238631"/>
    <lineage>
        <taxon>Bacteria</taxon>
        <taxon>Bacillati</taxon>
        <taxon>Actinomycetota</taxon>
        <taxon>Actinomycetes</taxon>
        <taxon>Kitasatosporales</taxon>
        <taxon>Streptomycetaceae</taxon>
        <taxon>Streptomyces</taxon>
    </lineage>
</organism>
<reference evidence="2" key="1">
    <citation type="submission" date="2024-07" db="EMBL/GenBank/DDBJ databases">
        <authorList>
            <person name="Yu S.T."/>
        </authorList>
    </citation>
    <scope>NUCLEOTIDE SEQUENCE</scope>
    <source>
        <strain evidence="2">R39</strain>
    </source>
</reference>
<dbReference type="RefSeq" id="WP_369226699.1">
    <property type="nucleotide sequence ID" value="NZ_CP163441.1"/>
</dbReference>
<name>A0AB39R493_9ACTN</name>
<feature type="compositionally biased region" description="Polar residues" evidence="1">
    <location>
        <begin position="1"/>
        <end position="13"/>
    </location>
</feature>
<evidence type="ECO:0000313" key="2">
    <source>
        <dbReference type="EMBL" id="XDQ47839.1"/>
    </source>
</evidence>